<sequence length="343" mass="38776">MIRTLKFCDLFCGIGGFRLAAQIAGKLFNLEPLCVFSSDIDPDAQKIYEANFGEKPAGDIKKIEAHQIPDHDVLFAGFPCQPFSICGDMNGFDDMRGTLFFDIVRILEKKRPRVFILENVKQLKGHDQGRTLRRILSVLSEIGYYADYSILNALDFGLPQKRERIFIVGFPEPTQFAWPRGDLVRTSLSEILETNVSDFYSASEKIKSNRMSKRLGKQQYDEPTIWHENKGGNVSAYPFSCALRAGASYNYLLVNGERRLTEREMLRLQGFPDSYKIVGSYQVMRKLTGNSIAIPCVVALLNSVLEAMGYGLSNPIKIQSSNQLNITPYSQRMARIDQVTQKP</sequence>
<gene>
    <name evidence="8" type="primary">dcm-5</name>
    <name evidence="8" type="ORF">GlitD10_1521</name>
</gene>
<comment type="catalytic activity">
    <reaction evidence="7">
        <text>a 2'-deoxycytidine in DNA + S-adenosyl-L-methionine = a 5-methyl-2'-deoxycytidine in DNA + S-adenosyl-L-homocysteine + H(+)</text>
        <dbReference type="Rhea" id="RHEA:13681"/>
        <dbReference type="Rhea" id="RHEA-COMP:11369"/>
        <dbReference type="Rhea" id="RHEA-COMP:11370"/>
        <dbReference type="ChEBI" id="CHEBI:15378"/>
        <dbReference type="ChEBI" id="CHEBI:57856"/>
        <dbReference type="ChEBI" id="CHEBI:59789"/>
        <dbReference type="ChEBI" id="CHEBI:85452"/>
        <dbReference type="ChEBI" id="CHEBI:85454"/>
        <dbReference type="EC" id="2.1.1.37"/>
    </reaction>
</comment>
<dbReference type="GO" id="GO:0009307">
    <property type="term" value="P:DNA restriction-modification system"/>
    <property type="evidence" value="ECO:0007669"/>
    <property type="project" value="UniProtKB-KW"/>
</dbReference>
<evidence type="ECO:0000313" key="8">
    <source>
        <dbReference type="EMBL" id="APB33844.1"/>
    </source>
</evidence>
<keyword evidence="2 5" id="KW-0808">Transferase</keyword>
<dbReference type="InterPro" id="IPR001525">
    <property type="entry name" value="C5_MeTfrase"/>
</dbReference>
<keyword evidence="9" id="KW-1185">Reference proteome</keyword>
<evidence type="ECO:0000256" key="6">
    <source>
        <dbReference type="RuleBase" id="RU000416"/>
    </source>
</evidence>
<protein>
    <recommendedName>
        <fullName evidence="7">Cytosine-specific methyltransferase</fullName>
        <ecNumber evidence="7">2.1.1.37</ecNumber>
    </recommendedName>
</protein>
<dbReference type="RefSeq" id="WP_071454369.1">
    <property type="nucleotide sequence ID" value="NZ_CP017675.1"/>
</dbReference>
<dbReference type="CDD" id="cd00315">
    <property type="entry name" value="Cyt_C5_DNA_methylase"/>
    <property type="match status" value="1"/>
</dbReference>
<keyword evidence="3 5" id="KW-0949">S-adenosyl-L-methionine</keyword>
<dbReference type="Gene3D" id="3.90.120.10">
    <property type="entry name" value="DNA Methylase, subunit A, domain 2"/>
    <property type="match status" value="1"/>
</dbReference>
<dbReference type="Pfam" id="PF00145">
    <property type="entry name" value="DNA_methylase"/>
    <property type="match status" value="1"/>
</dbReference>
<dbReference type="REBASE" id="166398">
    <property type="entry name" value="M.GliD10ORF1521P"/>
</dbReference>
<evidence type="ECO:0000256" key="2">
    <source>
        <dbReference type="ARBA" id="ARBA00022679"/>
    </source>
</evidence>
<dbReference type="KEGG" id="glt:GlitD10_1521"/>
<dbReference type="Proteomes" id="UP000180235">
    <property type="component" value="Chromosome"/>
</dbReference>
<dbReference type="PROSITE" id="PS00094">
    <property type="entry name" value="C5_MTASE_1"/>
    <property type="match status" value="1"/>
</dbReference>
<dbReference type="NCBIfam" id="TIGR00675">
    <property type="entry name" value="dcm"/>
    <property type="match status" value="1"/>
</dbReference>
<dbReference type="STRING" id="1188229.GlitD10_1521"/>
<dbReference type="InterPro" id="IPR029063">
    <property type="entry name" value="SAM-dependent_MTases_sf"/>
</dbReference>
<dbReference type="Gene3D" id="3.40.50.150">
    <property type="entry name" value="Vaccinia Virus protein VP39"/>
    <property type="match status" value="1"/>
</dbReference>
<evidence type="ECO:0000313" key="9">
    <source>
        <dbReference type="Proteomes" id="UP000180235"/>
    </source>
</evidence>
<name>A0A1J0AD29_9CYAN</name>
<keyword evidence="1 5" id="KW-0489">Methyltransferase</keyword>
<evidence type="ECO:0000256" key="7">
    <source>
        <dbReference type="RuleBase" id="RU000417"/>
    </source>
</evidence>
<dbReference type="PANTHER" id="PTHR46098">
    <property type="entry name" value="TRNA (CYTOSINE(38)-C(5))-METHYLTRANSFERASE"/>
    <property type="match status" value="1"/>
</dbReference>
<proteinExistence type="inferred from homology"/>
<dbReference type="InterPro" id="IPR018117">
    <property type="entry name" value="C5_DNA_meth_AS"/>
</dbReference>
<evidence type="ECO:0000256" key="3">
    <source>
        <dbReference type="ARBA" id="ARBA00022691"/>
    </source>
</evidence>
<dbReference type="OrthoDB" id="9813719at2"/>
<reference evidence="8 9" key="1">
    <citation type="submission" date="2016-10" db="EMBL/GenBank/DDBJ databases">
        <title>Description of Gloeomargarita lithophora gen. nov., sp. nov., a thylakoid-bearing basal-branching cyanobacterium with intracellular carbonates, and proposal for Gloeomargaritales ord. nov.</title>
        <authorList>
            <person name="Moreira D."/>
            <person name="Tavera R."/>
            <person name="Benzerara K."/>
            <person name="Skouri-Panet F."/>
            <person name="Couradeau E."/>
            <person name="Gerard E."/>
            <person name="Loussert C."/>
            <person name="Novelo E."/>
            <person name="Zivanovic Y."/>
            <person name="Lopez-Garcia P."/>
        </authorList>
    </citation>
    <scope>NUCLEOTIDE SEQUENCE [LARGE SCALE GENOMIC DNA]</scope>
    <source>
        <strain evidence="8 9">D10</strain>
    </source>
</reference>
<dbReference type="PANTHER" id="PTHR46098:SF1">
    <property type="entry name" value="TRNA (CYTOSINE(38)-C(5))-METHYLTRANSFERASE"/>
    <property type="match status" value="1"/>
</dbReference>
<dbReference type="InterPro" id="IPR050750">
    <property type="entry name" value="C5-MTase"/>
</dbReference>
<dbReference type="PROSITE" id="PS51679">
    <property type="entry name" value="SAM_MT_C5"/>
    <property type="match status" value="1"/>
</dbReference>
<evidence type="ECO:0000256" key="1">
    <source>
        <dbReference type="ARBA" id="ARBA00022603"/>
    </source>
</evidence>
<keyword evidence="4" id="KW-0680">Restriction system</keyword>
<dbReference type="EC" id="2.1.1.37" evidence="7"/>
<evidence type="ECO:0000256" key="4">
    <source>
        <dbReference type="ARBA" id="ARBA00022747"/>
    </source>
</evidence>
<accession>A0A1J0AD29</accession>
<dbReference type="GO" id="GO:0032259">
    <property type="term" value="P:methylation"/>
    <property type="evidence" value="ECO:0007669"/>
    <property type="project" value="UniProtKB-KW"/>
</dbReference>
<feature type="active site" evidence="5">
    <location>
        <position position="80"/>
    </location>
</feature>
<dbReference type="AlphaFoldDB" id="A0A1J0AD29"/>
<comment type="similarity">
    <text evidence="5 6">Belongs to the class I-like SAM-binding methyltransferase superfamily. C5-methyltransferase family.</text>
</comment>
<organism evidence="8 9">
    <name type="scientific">Gloeomargarita lithophora Alchichica-D10</name>
    <dbReference type="NCBI Taxonomy" id="1188229"/>
    <lineage>
        <taxon>Bacteria</taxon>
        <taxon>Bacillati</taxon>
        <taxon>Cyanobacteriota</taxon>
        <taxon>Cyanophyceae</taxon>
        <taxon>Gloeomargaritales</taxon>
        <taxon>Gloeomargaritaceae</taxon>
        <taxon>Gloeomargarita</taxon>
    </lineage>
</organism>
<dbReference type="PRINTS" id="PR00105">
    <property type="entry name" value="C5METTRFRASE"/>
</dbReference>
<dbReference type="SUPFAM" id="SSF53335">
    <property type="entry name" value="S-adenosyl-L-methionine-dependent methyltransferases"/>
    <property type="match status" value="1"/>
</dbReference>
<dbReference type="EMBL" id="CP017675">
    <property type="protein sequence ID" value="APB33844.1"/>
    <property type="molecule type" value="Genomic_DNA"/>
</dbReference>
<dbReference type="GO" id="GO:0003886">
    <property type="term" value="F:DNA (cytosine-5-)-methyltransferase activity"/>
    <property type="evidence" value="ECO:0007669"/>
    <property type="project" value="UniProtKB-EC"/>
</dbReference>
<evidence type="ECO:0000256" key="5">
    <source>
        <dbReference type="PROSITE-ProRule" id="PRU01016"/>
    </source>
</evidence>